<proteinExistence type="predicted"/>
<comment type="caution">
    <text evidence="3">The sequence shown here is derived from an EMBL/GenBank/DDBJ whole genome shotgun (WGS) entry which is preliminary data.</text>
</comment>
<name>A0A9N8EB19_9STRA</name>
<organism evidence="3 4">
    <name type="scientific">Seminavis robusta</name>
    <dbReference type="NCBI Taxonomy" id="568900"/>
    <lineage>
        <taxon>Eukaryota</taxon>
        <taxon>Sar</taxon>
        <taxon>Stramenopiles</taxon>
        <taxon>Ochrophyta</taxon>
        <taxon>Bacillariophyta</taxon>
        <taxon>Bacillariophyceae</taxon>
        <taxon>Bacillariophycidae</taxon>
        <taxon>Naviculales</taxon>
        <taxon>Naviculaceae</taxon>
        <taxon>Seminavis</taxon>
    </lineage>
</organism>
<dbReference type="Gene3D" id="3.40.220.10">
    <property type="entry name" value="Leucine Aminopeptidase, subunit E, domain 1"/>
    <property type="match status" value="1"/>
</dbReference>
<keyword evidence="3" id="KW-0378">Hydrolase</keyword>
<keyword evidence="4" id="KW-1185">Reference proteome</keyword>
<evidence type="ECO:0000313" key="3">
    <source>
        <dbReference type="EMBL" id="CAB9517832.1"/>
    </source>
</evidence>
<dbReference type="PROSITE" id="PS51154">
    <property type="entry name" value="MACRO"/>
    <property type="match status" value="1"/>
</dbReference>
<evidence type="ECO:0000313" key="4">
    <source>
        <dbReference type="Proteomes" id="UP001153069"/>
    </source>
</evidence>
<evidence type="ECO:0000259" key="2">
    <source>
        <dbReference type="PROSITE" id="PS51154"/>
    </source>
</evidence>
<dbReference type="CDD" id="cd02901">
    <property type="entry name" value="Macro_Poa1p-like"/>
    <property type="match status" value="1"/>
</dbReference>
<dbReference type="InterPro" id="IPR050892">
    <property type="entry name" value="ADP-ribose_metab_enzymes"/>
</dbReference>
<feature type="compositionally biased region" description="Basic residues" evidence="1">
    <location>
        <begin position="166"/>
        <end position="182"/>
    </location>
</feature>
<keyword evidence="3" id="KW-0347">Helicase</keyword>
<keyword evidence="3" id="KW-0547">Nucleotide-binding</keyword>
<gene>
    <name evidence="3" type="ORF">SEMRO_885_G216010.1</name>
</gene>
<evidence type="ECO:0000256" key="1">
    <source>
        <dbReference type="SAM" id="MobiDB-lite"/>
    </source>
</evidence>
<dbReference type="Proteomes" id="UP001153069">
    <property type="component" value="Unassembled WGS sequence"/>
</dbReference>
<dbReference type="EMBL" id="CAICTM010000883">
    <property type="protein sequence ID" value="CAB9517832.1"/>
    <property type="molecule type" value="Genomic_DNA"/>
</dbReference>
<sequence>MTEIQYIKGDATTPLAPPDSNRIIVHVCNDIGGWGMGFVLAISRKWDEPEVAYRGYAQKCKEPFLRLGAVQLVQVEDSLWVANLIGQHKIGRPKNGGPPPIRYEAVRRGLKRVAEKAVVLGASVHMPRIGCGLAGGTWDVMGPIIEEELCALDIPVTVYDYEPPVTKKRKASSQPKQQHHTNQKSITEWAKPKTKS</sequence>
<dbReference type="SMART" id="SM00506">
    <property type="entry name" value="A1pp"/>
    <property type="match status" value="1"/>
</dbReference>
<dbReference type="GO" id="GO:0004386">
    <property type="term" value="F:helicase activity"/>
    <property type="evidence" value="ECO:0007669"/>
    <property type="project" value="UniProtKB-KW"/>
</dbReference>
<reference evidence="3" key="1">
    <citation type="submission" date="2020-06" db="EMBL/GenBank/DDBJ databases">
        <authorList>
            <consortium name="Plant Systems Biology data submission"/>
        </authorList>
    </citation>
    <scope>NUCLEOTIDE SEQUENCE</scope>
    <source>
        <strain evidence="3">D6</strain>
    </source>
</reference>
<dbReference type="PANTHER" id="PTHR12521:SF0">
    <property type="entry name" value="ADP-RIBOSE GLYCOHYDROLASE OARD1"/>
    <property type="match status" value="1"/>
</dbReference>
<protein>
    <submittedName>
        <fullName evidence="3">Helicase-DNA-binding protein 1-like</fullName>
    </submittedName>
</protein>
<dbReference type="PANTHER" id="PTHR12521">
    <property type="entry name" value="PROTEIN C6ORF130"/>
    <property type="match status" value="1"/>
</dbReference>
<dbReference type="OrthoDB" id="5857104at2759"/>
<keyword evidence="3" id="KW-0067">ATP-binding</keyword>
<dbReference type="SUPFAM" id="SSF52949">
    <property type="entry name" value="Macro domain-like"/>
    <property type="match status" value="1"/>
</dbReference>
<dbReference type="InterPro" id="IPR002589">
    <property type="entry name" value="Macro_dom"/>
</dbReference>
<accession>A0A9N8EB19</accession>
<dbReference type="AlphaFoldDB" id="A0A9N8EB19"/>
<dbReference type="GO" id="GO:0140291">
    <property type="term" value="P:peptidyl-glutamate ADP-deribosylation"/>
    <property type="evidence" value="ECO:0007669"/>
    <property type="project" value="TreeGrafter"/>
</dbReference>
<feature type="domain" description="Macro" evidence="2">
    <location>
        <begin position="1"/>
        <end position="175"/>
    </location>
</feature>
<feature type="region of interest" description="Disordered" evidence="1">
    <location>
        <begin position="165"/>
        <end position="196"/>
    </location>
</feature>
<dbReference type="InterPro" id="IPR043472">
    <property type="entry name" value="Macro_dom-like"/>
</dbReference>